<dbReference type="GO" id="GO:0005634">
    <property type="term" value="C:nucleus"/>
    <property type="evidence" value="ECO:0007669"/>
    <property type="project" value="TreeGrafter"/>
</dbReference>
<dbReference type="SUPFAM" id="SSF57667">
    <property type="entry name" value="beta-beta-alpha zinc fingers"/>
    <property type="match status" value="1"/>
</dbReference>
<dbReference type="Proteomes" id="UP001168877">
    <property type="component" value="Unassembled WGS sequence"/>
</dbReference>
<feature type="region of interest" description="Disordered" evidence="5">
    <location>
        <begin position="1"/>
        <end position="20"/>
    </location>
</feature>
<dbReference type="InterPro" id="IPR003656">
    <property type="entry name" value="Znf_BED"/>
</dbReference>
<protein>
    <recommendedName>
        <fullName evidence="6">BED-type domain-containing protein</fullName>
    </recommendedName>
</protein>
<dbReference type="InterPro" id="IPR036236">
    <property type="entry name" value="Znf_C2H2_sf"/>
</dbReference>
<dbReference type="EMBL" id="JAUESC010000385">
    <property type="protein sequence ID" value="KAK0579823.1"/>
    <property type="molecule type" value="Genomic_DNA"/>
</dbReference>
<evidence type="ECO:0000256" key="1">
    <source>
        <dbReference type="ARBA" id="ARBA00022723"/>
    </source>
</evidence>
<feature type="region of interest" description="Disordered" evidence="5">
    <location>
        <begin position="62"/>
        <end position="116"/>
    </location>
</feature>
<gene>
    <name evidence="7" type="ORF">LWI29_032020</name>
</gene>
<evidence type="ECO:0000256" key="4">
    <source>
        <dbReference type="PROSITE-ProRule" id="PRU00027"/>
    </source>
</evidence>
<evidence type="ECO:0000313" key="7">
    <source>
        <dbReference type="EMBL" id="KAK0579823.1"/>
    </source>
</evidence>
<proteinExistence type="predicted"/>
<name>A0AA39VIS0_ACESA</name>
<feature type="domain" description="BED-type" evidence="6">
    <location>
        <begin position="16"/>
        <end position="72"/>
    </location>
</feature>
<evidence type="ECO:0000256" key="5">
    <source>
        <dbReference type="SAM" id="MobiDB-lite"/>
    </source>
</evidence>
<evidence type="ECO:0000256" key="2">
    <source>
        <dbReference type="ARBA" id="ARBA00022771"/>
    </source>
</evidence>
<dbReference type="AlphaFoldDB" id="A0AA39VIS0"/>
<dbReference type="GO" id="GO:1990837">
    <property type="term" value="F:sequence-specific double-stranded DNA binding"/>
    <property type="evidence" value="ECO:0007669"/>
    <property type="project" value="TreeGrafter"/>
</dbReference>
<keyword evidence="1" id="KW-0479">Metal-binding</keyword>
<dbReference type="PANTHER" id="PTHR34396">
    <property type="entry name" value="OS03G0264950 PROTEIN-RELATED"/>
    <property type="match status" value="1"/>
</dbReference>
<evidence type="ECO:0000259" key="6">
    <source>
        <dbReference type="PROSITE" id="PS50808"/>
    </source>
</evidence>
<keyword evidence="3" id="KW-0862">Zinc</keyword>
<dbReference type="SMART" id="SM00614">
    <property type="entry name" value="ZnF_BED"/>
    <property type="match status" value="1"/>
</dbReference>
<sequence length="258" mass="29486">MVGLDLGKSSNKRQKKLRSEVWNDFEKYTDENGKDWAKCNICKKPFNGSSKMGTTHLKNHFKSCSKNKSNEGGGSASGDKPAEDSVMDQQLNHLDKSNYEGGGSASGDKPAENSVMDPQLNRLDMVKMLIKRWRWIEPFPNSIEAADLINVYKEEKEKLRIYFEKLPCRLSLMIYMDQLLYEILYDRMKEIFKYITGNGNFRIAIDRATSSGKKVTTGNIPTEQADLEVMDAEELVDMGFGLKEAFLSWRIWRVNLSP</sequence>
<organism evidence="7 8">
    <name type="scientific">Acer saccharum</name>
    <name type="common">Sugar maple</name>
    <dbReference type="NCBI Taxonomy" id="4024"/>
    <lineage>
        <taxon>Eukaryota</taxon>
        <taxon>Viridiplantae</taxon>
        <taxon>Streptophyta</taxon>
        <taxon>Embryophyta</taxon>
        <taxon>Tracheophyta</taxon>
        <taxon>Spermatophyta</taxon>
        <taxon>Magnoliopsida</taxon>
        <taxon>eudicotyledons</taxon>
        <taxon>Gunneridae</taxon>
        <taxon>Pentapetalae</taxon>
        <taxon>rosids</taxon>
        <taxon>malvids</taxon>
        <taxon>Sapindales</taxon>
        <taxon>Sapindaceae</taxon>
        <taxon>Hippocastanoideae</taxon>
        <taxon>Acereae</taxon>
        <taxon>Acer</taxon>
    </lineage>
</organism>
<comment type="caution">
    <text evidence="7">The sequence shown here is derived from an EMBL/GenBank/DDBJ whole genome shotgun (WGS) entry which is preliminary data.</text>
</comment>
<keyword evidence="8" id="KW-1185">Reference proteome</keyword>
<dbReference type="InterPro" id="IPR053031">
    <property type="entry name" value="Cuticle_assoc_protein"/>
</dbReference>
<evidence type="ECO:0000256" key="3">
    <source>
        <dbReference type="ARBA" id="ARBA00022833"/>
    </source>
</evidence>
<dbReference type="PROSITE" id="PS50808">
    <property type="entry name" value="ZF_BED"/>
    <property type="match status" value="1"/>
</dbReference>
<keyword evidence="2 4" id="KW-0863">Zinc-finger</keyword>
<reference evidence="7" key="1">
    <citation type="journal article" date="2022" name="Plant J.">
        <title>Strategies of tolerance reflected in two North American maple genomes.</title>
        <authorList>
            <person name="McEvoy S.L."/>
            <person name="Sezen U.U."/>
            <person name="Trouern-Trend A."/>
            <person name="McMahon S.M."/>
            <person name="Schaberg P.G."/>
            <person name="Yang J."/>
            <person name="Wegrzyn J.L."/>
            <person name="Swenson N.G."/>
        </authorList>
    </citation>
    <scope>NUCLEOTIDE SEQUENCE</scope>
    <source>
        <strain evidence="7">NS2018</strain>
    </source>
</reference>
<accession>A0AA39VIS0</accession>
<dbReference type="GO" id="GO:0008270">
    <property type="term" value="F:zinc ion binding"/>
    <property type="evidence" value="ECO:0007669"/>
    <property type="project" value="UniProtKB-KW"/>
</dbReference>
<dbReference type="GO" id="GO:0006357">
    <property type="term" value="P:regulation of transcription by RNA polymerase II"/>
    <property type="evidence" value="ECO:0007669"/>
    <property type="project" value="TreeGrafter"/>
</dbReference>
<evidence type="ECO:0000313" key="8">
    <source>
        <dbReference type="Proteomes" id="UP001168877"/>
    </source>
</evidence>
<dbReference type="PANTHER" id="PTHR34396:SF25">
    <property type="entry name" value="BOUNDARY ELEMENT ASSOCIATED FACTOR"/>
    <property type="match status" value="1"/>
</dbReference>
<reference evidence="7" key="2">
    <citation type="submission" date="2023-06" db="EMBL/GenBank/DDBJ databases">
        <authorList>
            <person name="Swenson N.G."/>
            <person name="Wegrzyn J.L."/>
            <person name="Mcevoy S.L."/>
        </authorList>
    </citation>
    <scope>NUCLEOTIDE SEQUENCE</scope>
    <source>
        <strain evidence="7">NS2018</strain>
        <tissue evidence="7">Leaf</tissue>
    </source>
</reference>